<reference evidence="3 4" key="1">
    <citation type="submission" date="2012-06" db="EMBL/GenBank/DDBJ databases">
        <title>Finished chromosome of genome of Crinalium epipsammum PCC 9333.</title>
        <authorList>
            <consortium name="US DOE Joint Genome Institute"/>
            <person name="Gugger M."/>
            <person name="Coursin T."/>
            <person name="Rippka R."/>
            <person name="Tandeau De Marsac N."/>
            <person name="Huntemann M."/>
            <person name="Wei C.-L."/>
            <person name="Han J."/>
            <person name="Detter J.C."/>
            <person name="Han C."/>
            <person name="Tapia R."/>
            <person name="Davenport K."/>
            <person name="Daligault H."/>
            <person name="Erkkila T."/>
            <person name="Gu W."/>
            <person name="Munk A.C.C."/>
            <person name="Teshima H."/>
            <person name="Xu Y."/>
            <person name="Chain P."/>
            <person name="Chen A."/>
            <person name="Krypides N."/>
            <person name="Mavromatis K."/>
            <person name="Markowitz V."/>
            <person name="Szeto E."/>
            <person name="Ivanova N."/>
            <person name="Mikhailova N."/>
            <person name="Ovchinnikova G."/>
            <person name="Pagani I."/>
            <person name="Pati A."/>
            <person name="Goodwin L."/>
            <person name="Peters L."/>
            <person name="Pitluck S."/>
            <person name="Woyke T."/>
            <person name="Kerfeld C."/>
        </authorList>
    </citation>
    <scope>NUCLEOTIDE SEQUENCE [LARGE SCALE GENOMIC DNA]</scope>
    <source>
        <strain evidence="3 4">PCC 9333</strain>
    </source>
</reference>
<feature type="domain" description="Glycosyltransferase 2-like" evidence="2">
    <location>
        <begin position="8"/>
        <end position="160"/>
    </location>
</feature>
<accession>K9W2X6</accession>
<dbReference type="PANTHER" id="PTHR43630:SF2">
    <property type="entry name" value="GLYCOSYLTRANSFERASE"/>
    <property type="match status" value="1"/>
</dbReference>
<dbReference type="EMBL" id="CP003620">
    <property type="protein sequence ID" value="AFZ14718.1"/>
    <property type="molecule type" value="Genomic_DNA"/>
</dbReference>
<evidence type="ECO:0000259" key="2">
    <source>
        <dbReference type="Pfam" id="PF00535"/>
    </source>
</evidence>
<dbReference type="SUPFAM" id="SSF53448">
    <property type="entry name" value="Nucleotide-diphospho-sugar transferases"/>
    <property type="match status" value="1"/>
</dbReference>
<dbReference type="SUPFAM" id="SSF48452">
    <property type="entry name" value="TPR-like"/>
    <property type="match status" value="1"/>
</dbReference>
<evidence type="ECO:0000313" key="3">
    <source>
        <dbReference type="EMBL" id="AFZ14718.1"/>
    </source>
</evidence>
<dbReference type="HOGENOM" id="CLU_023736_3_1_3"/>
<keyword evidence="1" id="KW-0802">TPR repeat</keyword>
<dbReference type="CDD" id="cd02511">
    <property type="entry name" value="Beta4Glucosyltransferase"/>
    <property type="match status" value="1"/>
</dbReference>
<dbReference type="PROSITE" id="PS50005">
    <property type="entry name" value="TPR"/>
    <property type="match status" value="3"/>
</dbReference>
<feature type="repeat" description="TPR" evidence="1">
    <location>
        <begin position="280"/>
        <end position="313"/>
    </location>
</feature>
<sequence length="402" mass="45142">MRCEMNLSLCMIVKNEELLLPQCLNSVKNVVNEMVVLDTGSSDRTPEIAKGLGAKVYHFPWCNDFSAARNESLKYVQGEWVLVLDADEVLIPEIVPQIQQVIKSDRHILINLVRQEVGASQSPYSLVSRLFRNHPDVRFSRPYHAMVDDHVQALLRIESQWQVGYLPDVAMLHYGYQPGAIASRDKLNKARTTMEGFLATHPNEPYVCSKLGGLYLDLGEVNQAIELLQRGLTANTLDVSVLYELHYHLGNAYIQLPDINQAVLHYQTAIQQPVLPILKLDAYNNLGNLLKAAGDLTNARKAYETALQIDPNFTTGYYNLGMTLRAMGFFEDAIALYRKAIEINPNYAEAYQNLGVVMLQIGNVAESIAAFRNAIALHQQHNPEEAQRLLNDPLLSELLANN</sequence>
<dbReference type="Proteomes" id="UP000010472">
    <property type="component" value="Chromosome"/>
</dbReference>
<dbReference type="KEGG" id="cep:Cri9333_3909"/>
<keyword evidence="3" id="KW-0808">Transferase</keyword>
<dbReference type="PANTHER" id="PTHR43630">
    <property type="entry name" value="POLY-BETA-1,6-N-ACETYL-D-GLUCOSAMINE SYNTHASE"/>
    <property type="match status" value="1"/>
</dbReference>
<keyword evidence="4" id="KW-1185">Reference proteome</keyword>
<organism evidence="3 4">
    <name type="scientific">Crinalium epipsammum PCC 9333</name>
    <dbReference type="NCBI Taxonomy" id="1173022"/>
    <lineage>
        <taxon>Bacteria</taxon>
        <taxon>Bacillati</taxon>
        <taxon>Cyanobacteriota</taxon>
        <taxon>Cyanophyceae</taxon>
        <taxon>Gomontiellales</taxon>
        <taxon>Gomontiellaceae</taxon>
        <taxon>Crinalium</taxon>
    </lineage>
</organism>
<proteinExistence type="predicted"/>
<dbReference type="Pfam" id="PF00535">
    <property type="entry name" value="Glycos_transf_2"/>
    <property type="match status" value="1"/>
</dbReference>
<dbReference type="eggNOG" id="COG0463">
    <property type="taxonomic scope" value="Bacteria"/>
</dbReference>
<dbReference type="InterPro" id="IPR019734">
    <property type="entry name" value="TPR_rpt"/>
</dbReference>
<dbReference type="SMART" id="SM00028">
    <property type="entry name" value="TPR"/>
    <property type="match status" value="5"/>
</dbReference>
<evidence type="ECO:0000256" key="1">
    <source>
        <dbReference type="PROSITE-ProRule" id="PRU00339"/>
    </source>
</evidence>
<dbReference type="Pfam" id="PF13176">
    <property type="entry name" value="TPR_7"/>
    <property type="match status" value="1"/>
</dbReference>
<dbReference type="InterPro" id="IPR011990">
    <property type="entry name" value="TPR-like_helical_dom_sf"/>
</dbReference>
<dbReference type="Gene3D" id="1.25.40.10">
    <property type="entry name" value="Tetratricopeptide repeat domain"/>
    <property type="match status" value="2"/>
</dbReference>
<feature type="repeat" description="TPR" evidence="1">
    <location>
        <begin position="314"/>
        <end position="347"/>
    </location>
</feature>
<dbReference type="InterPro" id="IPR001173">
    <property type="entry name" value="Glyco_trans_2-like"/>
</dbReference>
<gene>
    <name evidence="3" type="ORF">Cri9333_3909</name>
</gene>
<name>K9W2X6_9CYAN</name>
<feature type="repeat" description="TPR" evidence="1">
    <location>
        <begin position="348"/>
        <end position="381"/>
    </location>
</feature>
<dbReference type="Pfam" id="PF13414">
    <property type="entry name" value="TPR_11"/>
    <property type="match status" value="1"/>
</dbReference>
<dbReference type="eggNOG" id="COG0457">
    <property type="taxonomic scope" value="Bacteria"/>
</dbReference>
<dbReference type="Pfam" id="PF13181">
    <property type="entry name" value="TPR_8"/>
    <property type="match status" value="1"/>
</dbReference>
<dbReference type="AlphaFoldDB" id="K9W2X6"/>
<dbReference type="Pfam" id="PF00515">
    <property type="entry name" value="TPR_1"/>
    <property type="match status" value="1"/>
</dbReference>
<protein>
    <submittedName>
        <fullName evidence="3">Glycosyl transferase family 2</fullName>
    </submittedName>
</protein>
<dbReference type="Gene3D" id="3.90.550.10">
    <property type="entry name" value="Spore Coat Polysaccharide Biosynthesis Protein SpsA, Chain A"/>
    <property type="match status" value="1"/>
</dbReference>
<dbReference type="STRING" id="1173022.Cri9333_3909"/>
<evidence type="ECO:0000313" key="4">
    <source>
        <dbReference type="Proteomes" id="UP000010472"/>
    </source>
</evidence>
<dbReference type="GO" id="GO:0016740">
    <property type="term" value="F:transferase activity"/>
    <property type="evidence" value="ECO:0007669"/>
    <property type="project" value="UniProtKB-KW"/>
</dbReference>
<dbReference type="PROSITE" id="PS50293">
    <property type="entry name" value="TPR_REGION"/>
    <property type="match status" value="2"/>
</dbReference>
<dbReference type="InterPro" id="IPR029044">
    <property type="entry name" value="Nucleotide-diphossugar_trans"/>
</dbReference>